<dbReference type="Proteomes" id="UP000264036">
    <property type="component" value="Unassembled WGS sequence"/>
</dbReference>
<dbReference type="Gene3D" id="2.70.70.10">
    <property type="entry name" value="Glucose Permease (Domain IIA)"/>
    <property type="match status" value="1"/>
</dbReference>
<gene>
    <name evidence="4" type="ORF">DD666_12585</name>
</gene>
<reference evidence="4 5" key="1">
    <citation type="journal article" date="2018" name="Nat. Biotechnol.">
        <title>A standardized bacterial taxonomy based on genome phylogeny substantially revises the tree of life.</title>
        <authorList>
            <person name="Parks D.H."/>
            <person name="Chuvochina M."/>
            <person name="Waite D.W."/>
            <person name="Rinke C."/>
            <person name="Skarshewski A."/>
            <person name="Chaumeil P.A."/>
            <person name="Hugenholtz P."/>
        </authorList>
    </citation>
    <scope>NUCLEOTIDE SEQUENCE [LARGE SCALE GENOMIC DNA]</scope>
    <source>
        <strain evidence="4">UBA10707</strain>
    </source>
</reference>
<feature type="domain" description="M23ase beta-sheet core" evidence="3">
    <location>
        <begin position="121"/>
        <end position="218"/>
    </location>
</feature>
<dbReference type="InterPro" id="IPR016047">
    <property type="entry name" value="M23ase_b-sheet_dom"/>
</dbReference>
<dbReference type="Pfam" id="PF01551">
    <property type="entry name" value="Peptidase_M23"/>
    <property type="match status" value="1"/>
</dbReference>
<proteinExistence type="predicted"/>
<dbReference type="PANTHER" id="PTHR21666:SF289">
    <property type="entry name" value="L-ALA--D-GLU ENDOPEPTIDASE"/>
    <property type="match status" value="1"/>
</dbReference>
<dbReference type="InterPro" id="IPR011055">
    <property type="entry name" value="Dup_hybrid_motif"/>
</dbReference>
<protein>
    <recommendedName>
        <fullName evidence="3">M23ase beta-sheet core domain-containing protein</fullName>
    </recommendedName>
</protein>
<name>A0A356LGV3_9BURK</name>
<dbReference type="InterPro" id="IPR050570">
    <property type="entry name" value="Cell_wall_metabolism_enzyme"/>
</dbReference>
<evidence type="ECO:0000313" key="4">
    <source>
        <dbReference type="EMBL" id="HBP30240.1"/>
    </source>
</evidence>
<sequence length="255" mass="27452">MQFHVYAHPLPFMRAALTRARRHTLVLLGCLAATMHALPSLAQSDEDLDTMPEVPTVDGDVKTIRGLADDLDPPKGCSSKGCGPSLKLDLKIMGFLSSPLDKSYVSSRFGLRMHPIYNQLRFHAGVDLVAPVGSQVKTTLGGKVSFVGAKGGYGNTVIVEHGSGYATLYAHLQKFAPRLASGRVVDKGEVIGHLGDTGKVTGAHLHYEIRYNNYAVNPLTGQGAAGIGRIQKTSVIKGGQTQRMRSGRIRTIIRH</sequence>
<accession>A0A356LGV3</accession>
<evidence type="ECO:0000313" key="5">
    <source>
        <dbReference type="Proteomes" id="UP000264036"/>
    </source>
</evidence>
<evidence type="ECO:0000259" key="3">
    <source>
        <dbReference type="Pfam" id="PF01551"/>
    </source>
</evidence>
<feature type="chain" id="PRO_5016898667" description="M23ase beta-sheet core domain-containing protein" evidence="2">
    <location>
        <begin position="43"/>
        <end position="255"/>
    </location>
</feature>
<feature type="signal peptide" evidence="2">
    <location>
        <begin position="1"/>
        <end position="42"/>
    </location>
</feature>
<dbReference type="EMBL" id="DOEK01000029">
    <property type="protein sequence ID" value="HBP30240.1"/>
    <property type="molecule type" value="Genomic_DNA"/>
</dbReference>
<dbReference type="AlphaFoldDB" id="A0A356LGV3"/>
<evidence type="ECO:0000256" key="2">
    <source>
        <dbReference type="SAM" id="SignalP"/>
    </source>
</evidence>
<dbReference type="CDD" id="cd12797">
    <property type="entry name" value="M23_peptidase"/>
    <property type="match status" value="1"/>
</dbReference>
<evidence type="ECO:0000256" key="1">
    <source>
        <dbReference type="ARBA" id="ARBA00022729"/>
    </source>
</evidence>
<dbReference type="GO" id="GO:0004222">
    <property type="term" value="F:metalloendopeptidase activity"/>
    <property type="evidence" value="ECO:0007669"/>
    <property type="project" value="TreeGrafter"/>
</dbReference>
<comment type="caution">
    <text evidence="4">The sequence shown here is derived from an EMBL/GenBank/DDBJ whole genome shotgun (WGS) entry which is preliminary data.</text>
</comment>
<organism evidence="4 5">
    <name type="scientific">Advenella kashmirensis</name>
    <dbReference type="NCBI Taxonomy" id="310575"/>
    <lineage>
        <taxon>Bacteria</taxon>
        <taxon>Pseudomonadati</taxon>
        <taxon>Pseudomonadota</taxon>
        <taxon>Betaproteobacteria</taxon>
        <taxon>Burkholderiales</taxon>
        <taxon>Alcaligenaceae</taxon>
    </lineage>
</organism>
<dbReference type="SUPFAM" id="SSF51261">
    <property type="entry name" value="Duplicated hybrid motif"/>
    <property type="match status" value="1"/>
</dbReference>
<dbReference type="PANTHER" id="PTHR21666">
    <property type="entry name" value="PEPTIDASE-RELATED"/>
    <property type="match status" value="1"/>
</dbReference>
<keyword evidence="1 2" id="KW-0732">Signal</keyword>